<dbReference type="Proteomes" id="UP001054902">
    <property type="component" value="Unassembled WGS sequence"/>
</dbReference>
<gene>
    <name evidence="1" type="ORF">CTEN210_02836</name>
</gene>
<reference evidence="1 2" key="1">
    <citation type="journal article" date="2021" name="Sci. Rep.">
        <title>The genome of the diatom Chaetoceros tenuissimus carries an ancient integrated fragment of an extant virus.</title>
        <authorList>
            <person name="Hongo Y."/>
            <person name="Kimura K."/>
            <person name="Takaki Y."/>
            <person name="Yoshida Y."/>
            <person name="Baba S."/>
            <person name="Kobayashi G."/>
            <person name="Nagasaki K."/>
            <person name="Hano T."/>
            <person name="Tomaru Y."/>
        </authorList>
    </citation>
    <scope>NUCLEOTIDE SEQUENCE [LARGE SCALE GENOMIC DNA]</scope>
    <source>
        <strain evidence="1 2">NIES-3715</strain>
    </source>
</reference>
<evidence type="ECO:0000313" key="2">
    <source>
        <dbReference type="Proteomes" id="UP001054902"/>
    </source>
</evidence>
<dbReference type="EMBL" id="BLLK01000022">
    <property type="protein sequence ID" value="GFH46362.1"/>
    <property type="molecule type" value="Genomic_DNA"/>
</dbReference>
<protein>
    <submittedName>
        <fullName evidence="1">Uncharacterized protein</fullName>
    </submittedName>
</protein>
<accession>A0AAD3CHS2</accession>
<organism evidence="1 2">
    <name type="scientific">Chaetoceros tenuissimus</name>
    <dbReference type="NCBI Taxonomy" id="426638"/>
    <lineage>
        <taxon>Eukaryota</taxon>
        <taxon>Sar</taxon>
        <taxon>Stramenopiles</taxon>
        <taxon>Ochrophyta</taxon>
        <taxon>Bacillariophyta</taxon>
        <taxon>Coscinodiscophyceae</taxon>
        <taxon>Chaetocerotophycidae</taxon>
        <taxon>Chaetocerotales</taxon>
        <taxon>Chaetocerotaceae</taxon>
        <taxon>Chaetoceros</taxon>
    </lineage>
</organism>
<name>A0AAD3CHS2_9STRA</name>
<dbReference type="AlphaFoldDB" id="A0AAD3CHS2"/>
<proteinExistence type="predicted"/>
<evidence type="ECO:0000313" key="1">
    <source>
        <dbReference type="EMBL" id="GFH46362.1"/>
    </source>
</evidence>
<sequence>MNTNINTPNHSLVVNTTRRLICNHDCLMIGRSMALSKQNHIGSSTPQANRTAALIATRRKMRQMMRSLSQNEEIHNSHTSADMLKTPHENTPSVLRMSMMGSGPSTSPPNSSVTFTESNGELSPLNFISEDSDDDSVSSSTMDFVRSLGNHREEEQDLMETIDEIISWDEASIIPYRAILG</sequence>
<comment type="caution">
    <text evidence="1">The sequence shown here is derived from an EMBL/GenBank/DDBJ whole genome shotgun (WGS) entry which is preliminary data.</text>
</comment>
<keyword evidence="2" id="KW-1185">Reference proteome</keyword>